<dbReference type="PANTHER" id="PTHR43539">
    <property type="entry name" value="FLAVIN-BINDING MONOOXYGENASE-LIKE PROTEIN (AFU_ORTHOLOGUE AFUA_4G09220)"/>
    <property type="match status" value="1"/>
</dbReference>
<accession>A0A364LC71</accession>
<dbReference type="GO" id="GO:0004497">
    <property type="term" value="F:monooxygenase activity"/>
    <property type="evidence" value="ECO:0007669"/>
    <property type="project" value="TreeGrafter"/>
</dbReference>
<dbReference type="PRINTS" id="PR00411">
    <property type="entry name" value="PNDRDTASEI"/>
</dbReference>
<dbReference type="Proteomes" id="UP000249363">
    <property type="component" value="Unassembled WGS sequence"/>
</dbReference>
<comment type="caution">
    <text evidence="2">The sequence shown here is derived from an EMBL/GenBank/DDBJ whole genome shotgun (WGS) entry which is preliminary data.</text>
</comment>
<sequence>MALKANHHIIQLPKTAAPSKAIDPIAIAQAWITSLEDILSGAPEQYQRLSEIFHKESWWRDMLALQWDLRTLQDIDKIEPFLRAHQPISQLSGLRLQDEGKYKPTFESPTVELHWVSSMFFFDTKVGKGAGILRLTQDPSSGAWKAYSVYTSLQEFKEYPEPLGHKRAYGTIESMPGGFGKGTWLERRQKKVNFEEEEPQVLVVGAGQAGLNLGARLQSLGLSTLIVDKNNRVGDNWRNRYRKANTRVKLKTLVTHDPAEFTHMAYLPFPKNWPQFTPKDKLGDWFEAYASLMELNVWTRSKVEGATYDDAKSSWTVRIQRYNEDGTSKERIVKPGHIVWATGHAGEPQIPTFPGQDSYQGVVYHGSQHEDASKYDVKGKKVVVVGTGNSGHDISENFYQNGAEVTMVQRSGTYVLTLDKGVFMLHEGCHDENTLSTDQADIVAESLPFPVQFALNVSLTQRMAEAERSTLEGLEKAGFKLDSGIDKSGIARLYYTRGGGYYVDVGCSQLIIDGKIKVRQSPEGIKGFTPKALVLADGTELEADVVVLATGYDNMRTTVRKALGDGVADKLKNVWDLDEEGELNAMWRPSGHPRFWYMGGNLALVRIYSKFLALQIKAVEEGYNTEQAGKTNGVVNGVNGH</sequence>
<evidence type="ECO:0000313" key="2">
    <source>
        <dbReference type="EMBL" id="RAO73414.1"/>
    </source>
</evidence>
<dbReference type="OrthoDB" id="74360at2759"/>
<dbReference type="PANTHER" id="PTHR43539:SF24">
    <property type="entry name" value="FAD_NAD(P)-BINDING DOMAIN-CONTAINING PROTEIN-RELATED"/>
    <property type="match status" value="1"/>
</dbReference>
<dbReference type="SUPFAM" id="SSF51905">
    <property type="entry name" value="FAD/NAD(P)-binding domain"/>
    <property type="match status" value="1"/>
</dbReference>
<gene>
    <name evidence="2" type="ORF">BHQ10_009426</name>
</gene>
<name>A0A364LC71_TALAM</name>
<dbReference type="Pfam" id="PF13738">
    <property type="entry name" value="Pyr_redox_3"/>
    <property type="match status" value="1"/>
</dbReference>
<keyword evidence="1" id="KW-0560">Oxidoreductase</keyword>
<organism evidence="2 3">
    <name type="scientific">Talaromyces amestolkiae</name>
    <dbReference type="NCBI Taxonomy" id="1196081"/>
    <lineage>
        <taxon>Eukaryota</taxon>
        <taxon>Fungi</taxon>
        <taxon>Dikarya</taxon>
        <taxon>Ascomycota</taxon>
        <taxon>Pezizomycotina</taxon>
        <taxon>Eurotiomycetes</taxon>
        <taxon>Eurotiomycetidae</taxon>
        <taxon>Eurotiales</taxon>
        <taxon>Trichocomaceae</taxon>
        <taxon>Talaromyces</taxon>
        <taxon>Talaromyces sect. Talaromyces</taxon>
    </lineage>
</organism>
<dbReference type="GeneID" id="63798640"/>
<reference evidence="2 3" key="1">
    <citation type="journal article" date="2017" name="Biotechnol. Biofuels">
        <title>Differential beta-glucosidase expression as a function of carbon source availability in Talaromyces amestolkiae: a genomic and proteomic approach.</title>
        <authorList>
            <person name="de Eugenio L.I."/>
            <person name="Mendez-Liter J.A."/>
            <person name="Nieto-Dominguez M."/>
            <person name="Alonso L."/>
            <person name="Gil-Munoz J."/>
            <person name="Barriuso J."/>
            <person name="Prieto A."/>
            <person name="Martinez M.J."/>
        </authorList>
    </citation>
    <scope>NUCLEOTIDE SEQUENCE [LARGE SCALE GENOMIC DNA]</scope>
    <source>
        <strain evidence="2 3">CIB</strain>
    </source>
</reference>
<evidence type="ECO:0008006" key="4">
    <source>
        <dbReference type="Google" id="ProtNLM"/>
    </source>
</evidence>
<evidence type="ECO:0000256" key="1">
    <source>
        <dbReference type="ARBA" id="ARBA00023002"/>
    </source>
</evidence>
<protein>
    <recommendedName>
        <fullName evidence="4">FAD/NAD(P)-binding domain-containing protein</fullName>
    </recommendedName>
</protein>
<dbReference type="InterPro" id="IPR036188">
    <property type="entry name" value="FAD/NAD-bd_sf"/>
</dbReference>
<evidence type="ECO:0000313" key="3">
    <source>
        <dbReference type="Proteomes" id="UP000249363"/>
    </source>
</evidence>
<keyword evidence="3" id="KW-1185">Reference proteome</keyword>
<dbReference type="RefSeq" id="XP_040737928.1">
    <property type="nucleotide sequence ID" value="XM_040882340.1"/>
</dbReference>
<dbReference type="GO" id="GO:0050660">
    <property type="term" value="F:flavin adenine dinucleotide binding"/>
    <property type="evidence" value="ECO:0007669"/>
    <property type="project" value="TreeGrafter"/>
</dbReference>
<dbReference type="Gene3D" id="3.50.50.60">
    <property type="entry name" value="FAD/NAD(P)-binding domain"/>
    <property type="match status" value="1"/>
</dbReference>
<dbReference type="InterPro" id="IPR050982">
    <property type="entry name" value="Auxin_biosynth/cation_transpt"/>
</dbReference>
<dbReference type="AlphaFoldDB" id="A0A364LC71"/>
<proteinExistence type="predicted"/>
<dbReference type="EMBL" id="MIKG01000024">
    <property type="protein sequence ID" value="RAO73414.1"/>
    <property type="molecule type" value="Genomic_DNA"/>
</dbReference>